<feature type="region of interest" description="Disordered" evidence="8">
    <location>
        <begin position="1599"/>
        <end position="1622"/>
    </location>
</feature>
<keyword evidence="6 7" id="KW-0539">Nucleus</keyword>
<dbReference type="RefSeq" id="XP_013166100.1">
    <property type="nucleotide sequence ID" value="XM_013310646.1"/>
</dbReference>
<feature type="compositionally biased region" description="Polar residues" evidence="8">
    <location>
        <begin position="55"/>
        <end position="94"/>
    </location>
</feature>
<dbReference type="GeneID" id="106116708"/>
<feature type="compositionally biased region" description="Polar residues" evidence="8">
    <location>
        <begin position="1095"/>
        <end position="1112"/>
    </location>
</feature>
<keyword evidence="3" id="KW-0805">Transcription regulation</keyword>
<protein>
    <submittedName>
        <fullName evidence="10 11">Uncharacterized protein LOC106116708 isoform X1</fullName>
    </submittedName>
</protein>
<feature type="compositionally biased region" description="Basic and acidic residues" evidence="8">
    <location>
        <begin position="945"/>
        <end position="955"/>
    </location>
</feature>
<feature type="region of interest" description="Disordered" evidence="8">
    <location>
        <begin position="907"/>
        <end position="956"/>
    </location>
</feature>
<evidence type="ECO:0000256" key="2">
    <source>
        <dbReference type="ARBA" id="ARBA00022553"/>
    </source>
</evidence>
<dbReference type="FunFam" id="1.10.30.10:FF:000010">
    <property type="entry name" value="Capicua transcriptional repressor b"/>
    <property type="match status" value="1"/>
</dbReference>
<dbReference type="PANTHER" id="PTHR13059">
    <property type="entry name" value="HMG-BOX TRANSCRIPTION FACTOR BBX"/>
    <property type="match status" value="1"/>
</dbReference>
<dbReference type="KEGG" id="pxu:106116708"/>
<dbReference type="GO" id="GO:0000977">
    <property type="term" value="F:RNA polymerase II transcription regulatory region sequence-specific DNA binding"/>
    <property type="evidence" value="ECO:0007669"/>
    <property type="project" value="TreeGrafter"/>
</dbReference>
<feature type="DNA-binding region" description="HMG box" evidence="7">
    <location>
        <begin position="1009"/>
        <end position="1077"/>
    </location>
</feature>
<dbReference type="GO" id="GO:0005634">
    <property type="term" value="C:nucleus"/>
    <property type="evidence" value="ECO:0007669"/>
    <property type="project" value="UniProtKB-UniRule"/>
</dbReference>
<dbReference type="CDD" id="cd21990">
    <property type="entry name" value="HMG-box_CIC-like"/>
    <property type="match status" value="1"/>
</dbReference>
<feature type="compositionally biased region" description="Low complexity" evidence="8">
    <location>
        <begin position="990"/>
        <end position="1000"/>
    </location>
</feature>
<evidence type="ECO:0000256" key="8">
    <source>
        <dbReference type="SAM" id="MobiDB-lite"/>
    </source>
</evidence>
<feature type="region of interest" description="Disordered" evidence="8">
    <location>
        <begin position="368"/>
        <end position="429"/>
    </location>
</feature>
<dbReference type="SUPFAM" id="SSF47095">
    <property type="entry name" value="HMG-box"/>
    <property type="match status" value="1"/>
</dbReference>
<feature type="compositionally biased region" description="Low complexity" evidence="8">
    <location>
        <begin position="378"/>
        <end position="393"/>
    </location>
</feature>
<dbReference type="Pfam" id="PF25981">
    <property type="entry name" value="HTH_Cic_C"/>
    <property type="match status" value="1"/>
</dbReference>
<organism evidence="11">
    <name type="scientific">Papilio xuthus</name>
    <name type="common">Asian swallowtail butterfly</name>
    <dbReference type="NCBI Taxonomy" id="66420"/>
    <lineage>
        <taxon>Eukaryota</taxon>
        <taxon>Metazoa</taxon>
        <taxon>Ecdysozoa</taxon>
        <taxon>Arthropoda</taxon>
        <taxon>Hexapoda</taxon>
        <taxon>Insecta</taxon>
        <taxon>Pterygota</taxon>
        <taxon>Neoptera</taxon>
        <taxon>Endopterygota</taxon>
        <taxon>Lepidoptera</taxon>
        <taxon>Glossata</taxon>
        <taxon>Ditrysia</taxon>
        <taxon>Papilionoidea</taxon>
        <taxon>Papilionidae</taxon>
        <taxon>Papilioninae</taxon>
        <taxon>Papilio</taxon>
    </lineage>
</organism>
<dbReference type="InterPro" id="IPR052412">
    <property type="entry name" value="CC-Dev_Transcription_Reg"/>
</dbReference>
<gene>
    <name evidence="10 11" type="primary">LOC106116708</name>
</gene>
<dbReference type="Proteomes" id="UP000694872">
    <property type="component" value="Unplaced"/>
</dbReference>
<accession>A0AAJ6Z655</accession>
<feature type="region of interest" description="Disordered" evidence="8">
    <location>
        <begin position="467"/>
        <end position="520"/>
    </location>
</feature>
<dbReference type="PROSITE" id="PS50118">
    <property type="entry name" value="HMG_BOX_2"/>
    <property type="match status" value="1"/>
</dbReference>
<dbReference type="PANTHER" id="PTHR13059:SF13">
    <property type="entry name" value="PROTEIN CAPICUA HOMOLOG"/>
    <property type="match status" value="1"/>
</dbReference>
<keyword evidence="1" id="KW-0678">Repressor</keyword>
<keyword evidence="2" id="KW-0597">Phosphoprotein</keyword>
<reference evidence="10 11" key="1">
    <citation type="submission" date="2025-04" db="UniProtKB">
        <authorList>
            <consortium name="RefSeq"/>
        </authorList>
    </citation>
    <scope>IDENTIFICATION</scope>
</reference>
<evidence type="ECO:0000313" key="11">
    <source>
        <dbReference type="RefSeq" id="XP_013166100.1"/>
    </source>
</evidence>
<evidence type="ECO:0000256" key="4">
    <source>
        <dbReference type="ARBA" id="ARBA00023125"/>
    </source>
</evidence>
<proteinExistence type="predicted"/>
<sequence length="1717" mass="187167">MQRTHAGGAPPPHSHAPPLTHAHPHYRAHAQAHPLYADIDDQIPASVISSVGTVSLSQSTTNPTPNITMANPTNPGTASSTSNGQASAQQTTTAPVPRNLPKKRKFDPSEFEDIDRNCVSNIVSAPSYTTPVLPSPIVKQSPPPSELKSYTMYPNIDLSEWRDHRVLAKQRGLYVPGVIRQAEGCKVIVELDGQENEPVEYCDVFGANKYDVISDASPQLSHLQIGSACVVRTADHSRESVQNIFIEGFVFEVHNSPIRIRVRVSDGEECKDTVEVKRADIRLLQPPWADELEDADCNAAAIYPQMLRAHHPPSQICGNHFYTSSPMAGVVAGGGLANGTMDELRKRAFDDYGESDDDLRKEDIMFPTDASHMECNNSKRSSLQSRGSTSSLLERSLTPRSQPPTPRSQAATPHKYKKGDVVSTPTGIRKKFNGKQWRRLCSKDGCTKESQRRGFCSRHLSLRGVARSSNTPLAHSSHTPHQRSSSKSLSSSGTCVEGDETSRESDTTPPHYRVAGRFDPDETEAANMLVSLGSSRSGSPGASPVGGSSPALRSNVFVPISSPQPPHAPAPASYHSLIRPELVRPGRVSSPVSSVATSVIRVSPAPTYHYQVENRNGPSTLQSNNLIQSSVIGIQTGLNIQNVQTSLNAPATLQSSLNLQPNMSLNLNANSIRNAKMDDVPHNLVVHRNIPTSNGIDLEHNLYRAQPLHIRNGLYEAYRRDDDPSSMNNHENFVNKRVSEYEEDDHSVPQTECKISRGICEPRPLELSEARVFEDKRIVKPAPLQARPLSMIDADCKDPIKRLYVIPPNSLEKKLVLIKKEPSETIKLEPKTHQLLQMSNSEVETEPRVIDNGDHMNNVGNSAVIVHPSQLLPVLPPPTSHTAIIVSTSGVSGGVFPWQSLVPLLKAASPPPAPAPASPRTPRTPHTPHTPHTPRTPHTPHTPHLKSEEQIKAESNETVTSMCADEDDEVFECEDSGSGGGEDASKRRTQSLSSLNQNSSGPEKKERRIRRPMNAFMIFSKRHRQMVHQRHPNQDNRTVSKILGEWWYSLKPEEKQKYNELASEVKEAHFKAHPEWKWCNKDRRKSSSSRDPTGSMPQSPRTPSDAASSGVATSVADVPQNVPVYNHVCSPQLSDDDQMMGQTMSEEVPAQHEIELKCGEKVTDSDSEGMDTRDYVPQMDHTRRPKPIKASILRAGSSDNLLGGITASSPGGSKVFQPTGGAFKSTHVDTGDNHRQWTAFTTINKTSLANQVPSSPQVQTMTSTQNLTNSVQGISLNTPNLSTQVALDNAIASIMNSPTSTSGVQVISSGISIPNQSMSQTPTSTALSNALLKSVTLVKRNIGDNATAGPITLSVDASGNLFTYVQLQRLYVPSFEAEVDPNKNQHQNVQSGGQSVIVSQSNHTAPKTQWENPVEEARPFPLAPTPAQLGRAPLQKRLSRGTSTSSTGNETPCRNEVQTTHESADSEPLQSPKMADNLPSPSLKKSLFKKGNEDGRDKVLETVNFEQKFSTLPQFKPEACSPGAMVVPRSPHFLRKKHNKLEDDSGGVTPAHLEAEVLSGGGMPTPHSFGTPHTTTKLVGNTFFGPDFNLDNFRATTEHGGEEMSPHTPCSASGGAGGGAGARAEAGHRRVLEQRRHLVLKLFQEHGMFPTTQATSNFQTTHMDIFPTKMSLQLKIREVRQKLMAQSNLTPHSELNTPTNVNSPIVSAALQPTSTAS</sequence>
<evidence type="ECO:0000259" key="9">
    <source>
        <dbReference type="PROSITE" id="PS50118"/>
    </source>
</evidence>
<feature type="compositionally biased region" description="Pro residues" evidence="8">
    <location>
        <begin position="909"/>
        <end position="919"/>
    </location>
</feature>
<dbReference type="InterPro" id="IPR058607">
    <property type="entry name" value="HMG-box_Cic-like"/>
</dbReference>
<feature type="region of interest" description="Disordered" evidence="8">
    <location>
        <begin position="971"/>
        <end position="1011"/>
    </location>
</feature>
<dbReference type="GO" id="GO:0000981">
    <property type="term" value="F:DNA-binding transcription factor activity, RNA polymerase II-specific"/>
    <property type="evidence" value="ECO:0007669"/>
    <property type="project" value="TreeGrafter"/>
</dbReference>
<keyword evidence="4 7" id="KW-0238">DNA-binding</keyword>
<name>A0AAJ6Z655_PAPXU</name>
<dbReference type="Pfam" id="PF16090">
    <property type="entry name" value="DUF4819"/>
    <property type="match status" value="1"/>
</dbReference>
<feature type="region of interest" description="Disordered" evidence="8">
    <location>
        <begin position="1401"/>
        <end position="1491"/>
    </location>
</feature>
<feature type="domain" description="HMG box" evidence="9">
    <location>
        <begin position="1009"/>
        <end position="1077"/>
    </location>
</feature>
<feature type="compositionally biased region" description="Polar residues" evidence="8">
    <location>
        <begin position="1448"/>
        <end position="1461"/>
    </location>
</feature>
<evidence type="ECO:0000256" key="1">
    <source>
        <dbReference type="ARBA" id="ARBA00022491"/>
    </source>
</evidence>
<evidence type="ECO:0000313" key="10">
    <source>
        <dbReference type="RefSeq" id="XP_013166099.1"/>
    </source>
</evidence>
<feature type="compositionally biased region" description="Polar residues" evidence="8">
    <location>
        <begin position="467"/>
        <end position="483"/>
    </location>
</feature>
<dbReference type="InterPro" id="IPR032147">
    <property type="entry name" value="Cic_dom"/>
</dbReference>
<dbReference type="SMART" id="SM00398">
    <property type="entry name" value="HMG"/>
    <property type="match status" value="1"/>
</dbReference>
<keyword evidence="5" id="KW-0804">Transcription</keyword>
<feature type="region of interest" description="Disordered" evidence="8">
    <location>
        <begin position="1"/>
        <end position="21"/>
    </location>
</feature>
<evidence type="ECO:0000256" key="6">
    <source>
        <dbReference type="ARBA" id="ARBA00023242"/>
    </source>
</evidence>
<dbReference type="InterPro" id="IPR058606">
    <property type="entry name" value="HTH_Cic_C"/>
</dbReference>
<dbReference type="InterPro" id="IPR036910">
    <property type="entry name" value="HMG_box_dom_sf"/>
</dbReference>
<dbReference type="CTD" id="23152"/>
<feature type="region of interest" description="Disordered" evidence="8">
    <location>
        <begin position="1081"/>
        <end position="1113"/>
    </location>
</feature>
<evidence type="ECO:0000256" key="7">
    <source>
        <dbReference type="PROSITE-ProRule" id="PRU00267"/>
    </source>
</evidence>
<dbReference type="Gene3D" id="1.10.30.10">
    <property type="entry name" value="High mobility group box domain"/>
    <property type="match status" value="1"/>
</dbReference>
<evidence type="ECO:0000256" key="3">
    <source>
        <dbReference type="ARBA" id="ARBA00023015"/>
    </source>
</evidence>
<evidence type="ECO:0000256" key="5">
    <source>
        <dbReference type="ARBA" id="ARBA00023163"/>
    </source>
</evidence>
<dbReference type="Pfam" id="PF00505">
    <property type="entry name" value="HMG_box"/>
    <property type="match status" value="1"/>
</dbReference>
<dbReference type="InterPro" id="IPR009071">
    <property type="entry name" value="HMG_box_dom"/>
</dbReference>
<dbReference type="RefSeq" id="XP_013166099.1">
    <property type="nucleotide sequence ID" value="XM_013310645.1"/>
</dbReference>
<feature type="region of interest" description="Disordered" evidence="8">
    <location>
        <begin position="55"/>
        <end position="111"/>
    </location>
</feature>